<evidence type="ECO:0000313" key="2">
    <source>
        <dbReference type="Proteomes" id="UP000091857"/>
    </source>
</evidence>
<reference evidence="2" key="1">
    <citation type="journal article" date="2016" name="Nat. Biotechnol.">
        <title>Sequencing wild and cultivated cassava and related species reveals extensive interspecific hybridization and genetic diversity.</title>
        <authorList>
            <person name="Bredeson J.V."/>
            <person name="Lyons J.B."/>
            <person name="Prochnik S.E."/>
            <person name="Wu G.A."/>
            <person name="Ha C.M."/>
            <person name="Edsinger-Gonzales E."/>
            <person name="Grimwood J."/>
            <person name="Schmutz J."/>
            <person name="Rabbi I.Y."/>
            <person name="Egesi C."/>
            <person name="Nauluvula P."/>
            <person name="Lebot V."/>
            <person name="Ndunguru J."/>
            <person name="Mkamilo G."/>
            <person name="Bart R.S."/>
            <person name="Setter T.L."/>
            <person name="Gleadow R.M."/>
            <person name="Kulakow P."/>
            <person name="Ferguson M.E."/>
            <person name="Rounsley S."/>
            <person name="Rokhsar D.S."/>
        </authorList>
    </citation>
    <scope>NUCLEOTIDE SEQUENCE [LARGE SCALE GENOMIC DNA]</scope>
    <source>
        <strain evidence="2">cv. AM560-2</strain>
    </source>
</reference>
<sequence length="53" mass="6085">MLTVYDGRETPWEKESNSKFVFLAPLIFGCTQWTLVDNSSTLKSSKTLMALWL</sequence>
<dbReference type="Proteomes" id="UP000091857">
    <property type="component" value="Chromosome 12"/>
</dbReference>
<gene>
    <name evidence="1" type="ORF">MANES_12G041760v8</name>
</gene>
<proteinExistence type="predicted"/>
<accession>A0ACB7GT51</accession>
<evidence type="ECO:0000313" key="1">
    <source>
        <dbReference type="EMBL" id="KAG8641861.1"/>
    </source>
</evidence>
<keyword evidence="2" id="KW-1185">Reference proteome</keyword>
<organism evidence="1 2">
    <name type="scientific">Manihot esculenta</name>
    <name type="common">Cassava</name>
    <name type="synonym">Jatropha manihot</name>
    <dbReference type="NCBI Taxonomy" id="3983"/>
    <lineage>
        <taxon>Eukaryota</taxon>
        <taxon>Viridiplantae</taxon>
        <taxon>Streptophyta</taxon>
        <taxon>Embryophyta</taxon>
        <taxon>Tracheophyta</taxon>
        <taxon>Spermatophyta</taxon>
        <taxon>Magnoliopsida</taxon>
        <taxon>eudicotyledons</taxon>
        <taxon>Gunneridae</taxon>
        <taxon>Pentapetalae</taxon>
        <taxon>rosids</taxon>
        <taxon>fabids</taxon>
        <taxon>Malpighiales</taxon>
        <taxon>Euphorbiaceae</taxon>
        <taxon>Crotonoideae</taxon>
        <taxon>Manihoteae</taxon>
        <taxon>Manihot</taxon>
    </lineage>
</organism>
<dbReference type="EMBL" id="CM004398">
    <property type="protein sequence ID" value="KAG8641861.1"/>
    <property type="molecule type" value="Genomic_DNA"/>
</dbReference>
<protein>
    <submittedName>
        <fullName evidence="1">Uncharacterized protein</fullName>
    </submittedName>
</protein>
<name>A0ACB7GT51_MANES</name>
<comment type="caution">
    <text evidence="1">The sequence shown here is derived from an EMBL/GenBank/DDBJ whole genome shotgun (WGS) entry which is preliminary data.</text>
</comment>